<proteinExistence type="predicted"/>
<accession>A0A381Z4T5</accession>
<protein>
    <submittedName>
        <fullName evidence="2">Uncharacterized protein</fullName>
    </submittedName>
</protein>
<reference evidence="2" key="1">
    <citation type="submission" date="2018-05" db="EMBL/GenBank/DDBJ databases">
        <authorList>
            <person name="Lanie J.A."/>
            <person name="Ng W.-L."/>
            <person name="Kazmierczak K.M."/>
            <person name="Andrzejewski T.M."/>
            <person name="Davidsen T.M."/>
            <person name="Wayne K.J."/>
            <person name="Tettelin H."/>
            <person name="Glass J.I."/>
            <person name="Rusch D."/>
            <person name="Podicherti R."/>
            <person name="Tsui H.-C.T."/>
            <person name="Winkler M.E."/>
        </authorList>
    </citation>
    <scope>NUCLEOTIDE SEQUENCE</scope>
</reference>
<keyword evidence="1" id="KW-0472">Membrane</keyword>
<gene>
    <name evidence="2" type="ORF">METZ01_LOCUS137122</name>
</gene>
<name>A0A381Z4T5_9ZZZZ</name>
<keyword evidence="1" id="KW-0812">Transmembrane</keyword>
<dbReference type="AlphaFoldDB" id="A0A381Z4T5"/>
<evidence type="ECO:0000313" key="2">
    <source>
        <dbReference type="EMBL" id="SVA84268.1"/>
    </source>
</evidence>
<organism evidence="2">
    <name type="scientific">marine metagenome</name>
    <dbReference type="NCBI Taxonomy" id="408172"/>
    <lineage>
        <taxon>unclassified sequences</taxon>
        <taxon>metagenomes</taxon>
        <taxon>ecological metagenomes</taxon>
    </lineage>
</organism>
<feature type="transmembrane region" description="Helical" evidence="1">
    <location>
        <begin position="15"/>
        <end position="40"/>
    </location>
</feature>
<dbReference type="EMBL" id="UINC01019954">
    <property type="protein sequence ID" value="SVA84268.1"/>
    <property type="molecule type" value="Genomic_DNA"/>
</dbReference>
<keyword evidence="1" id="KW-1133">Transmembrane helix</keyword>
<feature type="non-terminal residue" evidence="2">
    <location>
        <position position="1"/>
    </location>
</feature>
<evidence type="ECO:0000256" key="1">
    <source>
        <dbReference type="SAM" id="Phobius"/>
    </source>
</evidence>
<sequence length="43" mass="4293">VLFVIGLVGTFSDAIATTLIGLLVAGSIVLAPAIILHYAVQAA</sequence>
<feature type="non-terminal residue" evidence="2">
    <location>
        <position position="43"/>
    </location>
</feature>